<organism evidence="1 2">
    <name type="scientific">Trichonephila clavata</name>
    <name type="common">Joro spider</name>
    <name type="synonym">Nephila clavata</name>
    <dbReference type="NCBI Taxonomy" id="2740835"/>
    <lineage>
        <taxon>Eukaryota</taxon>
        <taxon>Metazoa</taxon>
        <taxon>Ecdysozoa</taxon>
        <taxon>Arthropoda</taxon>
        <taxon>Chelicerata</taxon>
        <taxon>Arachnida</taxon>
        <taxon>Araneae</taxon>
        <taxon>Araneomorphae</taxon>
        <taxon>Entelegynae</taxon>
        <taxon>Araneoidea</taxon>
        <taxon>Nephilidae</taxon>
        <taxon>Trichonephila</taxon>
    </lineage>
</organism>
<accession>A0A8X6F2Z4</accession>
<gene>
    <name evidence="1" type="ORF">TNCT_28921</name>
</gene>
<protein>
    <submittedName>
        <fullName evidence="1">Uncharacterized protein</fullName>
    </submittedName>
</protein>
<evidence type="ECO:0000313" key="2">
    <source>
        <dbReference type="Proteomes" id="UP000887116"/>
    </source>
</evidence>
<sequence length="107" mass="12089">MLCATCTNFGLHSLSIYIQPTLIHRGTLDFRNPKWSQITQNINIHFTGFFALFWPPTKPSRGGNEKNEGGIIVSPIWDATRLDRKRLGNVSSFRSLSSVLSLRGDIR</sequence>
<dbReference type="Proteomes" id="UP000887116">
    <property type="component" value="Unassembled WGS sequence"/>
</dbReference>
<comment type="caution">
    <text evidence="1">The sequence shown here is derived from an EMBL/GenBank/DDBJ whole genome shotgun (WGS) entry which is preliminary data.</text>
</comment>
<evidence type="ECO:0000313" key="1">
    <source>
        <dbReference type="EMBL" id="GFQ68692.1"/>
    </source>
</evidence>
<dbReference type="EMBL" id="BMAO01010671">
    <property type="protein sequence ID" value="GFQ68692.1"/>
    <property type="molecule type" value="Genomic_DNA"/>
</dbReference>
<name>A0A8X6F2Z4_TRICU</name>
<reference evidence="1" key="1">
    <citation type="submission" date="2020-07" db="EMBL/GenBank/DDBJ databases">
        <title>Multicomponent nature underlies the extraordinary mechanical properties of spider dragline silk.</title>
        <authorList>
            <person name="Kono N."/>
            <person name="Nakamura H."/>
            <person name="Mori M."/>
            <person name="Yoshida Y."/>
            <person name="Ohtoshi R."/>
            <person name="Malay A.D."/>
            <person name="Moran D.A.P."/>
            <person name="Tomita M."/>
            <person name="Numata K."/>
            <person name="Arakawa K."/>
        </authorList>
    </citation>
    <scope>NUCLEOTIDE SEQUENCE</scope>
</reference>
<dbReference type="AlphaFoldDB" id="A0A8X6F2Z4"/>
<keyword evidence="2" id="KW-1185">Reference proteome</keyword>
<proteinExistence type="predicted"/>